<feature type="transmembrane region" description="Helical" evidence="5">
    <location>
        <begin position="381"/>
        <end position="401"/>
    </location>
</feature>
<sequence length="484" mass="54242">MKRSIKLNYILNMSYQCLTILIPLSTTPYLSRVLGAEGVGANSYVISMASYFTLFAIMGSGTYAQRKVASYQDDKHMRSVVFWDVLLFRVITTVVASLSYIGYLLVLKPNNLLISQIYLIYILCVAFDVTWFYQGMEDFVTVVGRNLLIRIVNVVVIFTFVKTSSDLPIYCLSFVGLTIMANIWTLFLMPKYIEKVAISEVRPFRELKDILVLFVPTIAIQMYTLLDKTMIGWFSTGSAENGYFNQTENMVKMCLMVITSLCTVMLPRMSKWFAEGNKNQFNYYLKKSYSFAWLLSIPMSLGMISIATTFVPVFFGPGYDKSIILMYILAPIIIAISMSSITGNQLLLPSHLHKEYNISVITGAFVNLVINLIMIPRFHSIGAAVGTLVAEVLVSTVQLILCRKKGVLEFKTVFGSASRYLLAGGCMFVALLFIKRFLEINALGLIVLIVAGGVIYLIALLAMKDSLVVDTLHSVLGKSDERKK</sequence>
<dbReference type="Pfam" id="PF01943">
    <property type="entry name" value="Polysacc_synt"/>
    <property type="match status" value="1"/>
</dbReference>
<accession>A0A1M6EAK3</accession>
<dbReference type="EMBL" id="FQYT01000007">
    <property type="protein sequence ID" value="SHI82318.1"/>
    <property type="molecule type" value="Genomic_DNA"/>
</dbReference>
<dbReference type="PANTHER" id="PTHR43424">
    <property type="entry name" value="LOCUS PUTATIVE PROTEIN 1-RELATED"/>
    <property type="match status" value="1"/>
</dbReference>
<feature type="transmembrane region" description="Helical" evidence="5">
    <location>
        <begin position="167"/>
        <end position="189"/>
    </location>
</feature>
<organism evidence="6 7">
    <name type="scientific">Parasporobacterium paucivorans DSM 15970</name>
    <dbReference type="NCBI Taxonomy" id="1122934"/>
    <lineage>
        <taxon>Bacteria</taxon>
        <taxon>Bacillati</taxon>
        <taxon>Bacillota</taxon>
        <taxon>Clostridia</taxon>
        <taxon>Lachnospirales</taxon>
        <taxon>Lachnospiraceae</taxon>
        <taxon>Parasporobacterium</taxon>
    </lineage>
</organism>
<feature type="transmembrane region" description="Helical" evidence="5">
    <location>
        <begin position="413"/>
        <end position="434"/>
    </location>
</feature>
<keyword evidence="3 5" id="KW-1133">Transmembrane helix</keyword>
<feature type="transmembrane region" description="Helical" evidence="5">
    <location>
        <begin position="112"/>
        <end position="132"/>
    </location>
</feature>
<evidence type="ECO:0000256" key="5">
    <source>
        <dbReference type="SAM" id="Phobius"/>
    </source>
</evidence>
<evidence type="ECO:0000313" key="6">
    <source>
        <dbReference type="EMBL" id="SHI82318.1"/>
    </source>
</evidence>
<evidence type="ECO:0000256" key="1">
    <source>
        <dbReference type="ARBA" id="ARBA00004141"/>
    </source>
</evidence>
<keyword evidence="7" id="KW-1185">Reference proteome</keyword>
<dbReference type="GO" id="GO:0016020">
    <property type="term" value="C:membrane"/>
    <property type="evidence" value="ECO:0007669"/>
    <property type="project" value="UniProtKB-SubCell"/>
</dbReference>
<keyword evidence="2 5" id="KW-0812">Transmembrane</keyword>
<reference evidence="6 7" key="1">
    <citation type="submission" date="2016-11" db="EMBL/GenBank/DDBJ databases">
        <authorList>
            <person name="Jaros S."/>
            <person name="Januszkiewicz K."/>
            <person name="Wedrychowicz H."/>
        </authorList>
    </citation>
    <scope>NUCLEOTIDE SEQUENCE [LARGE SCALE GENOMIC DNA]</scope>
    <source>
        <strain evidence="6 7">DSM 15970</strain>
    </source>
</reference>
<dbReference type="Proteomes" id="UP000184342">
    <property type="component" value="Unassembled WGS sequence"/>
</dbReference>
<dbReference type="InterPro" id="IPR002797">
    <property type="entry name" value="Polysacc_synth"/>
</dbReference>
<feature type="transmembrane region" description="Helical" evidence="5">
    <location>
        <begin position="139"/>
        <end position="161"/>
    </location>
</feature>
<gene>
    <name evidence="6" type="ORF">SAMN02745691_00904</name>
</gene>
<feature type="transmembrane region" description="Helical" evidence="5">
    <location>
        <begin position="7"/>
        <end position="24"/>
    </location>
</feature>
<protein>
    <submittedName>
        <fullName evidence="6">Membrane protein involved in the export of O-antigen and teichoic acid</fullName>
    </submittedName>
</protein>
<feature type="transmembrane region" description="Helical" evidence="5">
    <location>
        <begin position="323"/>
        <end position="344"/>
    </location>
</feature>
<dbReference type="InterPro" id="IPR052556">
    <property type="entry name" value="PolySynth_Transporter"/>
</dbReference>
<proteinExistence type="predicted"/>
<dbReference type="AlphaFoldDB" id="A0A1M6EAK3"/>
<evidence type="ECO:0000256" key="4">
    <source>
        <dbReference type="ARBA" id="ARBA00023136"/>
    </source>
</evidence>
<evidence type="ECO:0000256" key="2">
    <source>
        <dbReference type="ARBA" id="ARBA00022692"/>
    </source>
</evidence>
<evidence type="ECO:0000256" key="3">
    <source>
        <dbReference type="ARBA" id="ARBA00022989"/>
    </source>
</evidence>
<name>A0A1M6EAK3_9FIRM</name>
<dbReference type="CDD" id="cd13128">
    <property type="entry name" value="MATE_Wzx_like"/>
    <property type="match status" value="1"/>
</dbReference>
<dbReference type="PANTHER" id="PTHR43424:SF1">
    <property type="entry name" value="LOCUS PUTATIVE PROTEIN 1-RELATED"/>
    <property type="match status" value="1"/>
</dbReference>
<dbReference type="STRING" id="1122934.SAMN02745691_00904"/>
<feature type="transmembrane region" description="Helical" evidence="5">
    <location>
        <begin position="440"/>
        <end position="463"/>
    </location>
</feature>
<feature type="transmembrane region" description="Helical" evidence="5">
    <location>
        <begin position="85"/>
        <end position="106"/>
    </location>
</feature>
<feature type="transmembrane region" description="Helical" evidence="5">
    <location>
        <begin position="291"/>
        <end position="311"/>
    </location>
</feature>
<evidence type="ECO:0000313" key="7">
    <source>
        <dbReference type="Proteomes" id="UP000184342"/>
    </source>
</evidence>
<keyword evidence="4 5" id="KW-0472">Membrane</keyword>
<feature type="transmembrane region" description="Helical" evidence="5">
    <location>
        <begin position="44"/>
        <end position="64"/>
    </location>
</feature>
<feature type="transmembrane region" description="Helical" evidence="5">
    <location>
        <begin position="210"/>
        <end position="226"/>
    </location>
</feature>
<comment type="subcellular location">
    <subcellularLocation>
        <location evidence="1">Membrane</location>
        <topology evidence="1">Multi-pass membrane protein</topology>
    </subcellularLocation>
</comment>
<dbReference type="RefSeq" id="WP_073993160.1">
    <property type="nucleotide sequence ID" value="NZ_FQYT01000007.1"/>
</dbReference>
<dbReference type="OrthoDB" id="9815702at2"/>
<feature type="transmembrane region" description="Helical" evidence="5">
    <location>
        <begin position="356"/>
        <end position="375"/>
    </location>
</feature>